<dbReference type="NCBIfam" id="TIGR01778">
    <property type="entry name" value="TonB-copper"/>
    <property type="match status" value="1"/>
</dbReference>
<evidence type="ECO:0000256" key="9">
    <source>
        <dbReference type="RuleBase" id="RU003357"/>
    </source>
</evidence>
<keyword evidence="5 9" id="KW-0798">TonB box</keyword>
<dbReference type="Proteomes" id="UP000294914">
    <property type="component" value="Unassembled WGS sequence"/>
</dbReference>
<dbReference type="Pfam" id="PF07715">
    <property type="entry name" value="Plug"/>
    <property type="match status" value="1"/>
</dbReference>
<keyword evidence="4 8" id="KW-0812">Transmembrane</keyword>
<feature type="compositionally biased region" description="Low complexity" evidence="10">
    <location>
        <begin position="38"/>
        <end position="51"/>
    </location>
</feature>
<dbReference type="Gene3D" id="2.170.130.10">
    <property type="entry name" value="TonB-dependent receptor, plug domain"/>
    <property type="match status" value="1"/>
</dbReference>
<comment type="subcellular location">
    <subcellularLocation>
        <location evidence="1 8">Cell outer membrane</location>
        <topology evidence="1 8">Multi-pass membrane protein</topology>
    </subcellularLocation>
</comment>
<feature type="domain" description="TonB-dependent receptor-like beta-barrel" evidence="11">
    <location>
        <begin position="197"/>
        <end position="652"/>
    </location>
</feature>
<evidence type="ECO:0000256" key="6">
    <source>
        <dbReference type="ARBA" id="ARBA00023136"/>
    </source>
</evidence>
<dbReference type="PANTHER" id="PTHR30069">
    <property type="entry name" value="TONB-DEPENDENT OUTER MEMBRANE RECEPTOR"/>
    <property type="match status" value="1"/>
</dbReference>
<evidence type="ECO:0000259" key="11">
    <source>
        <dbReference type="Pfam" id="PF00593"/>
    </source>
</evidence>
<evidence type="ECO:0000259" key="12">
    <source>
        <dbReference type="Pfam" id="PF07715"/>
    </source>
</evidence>
<evidence type="ECO:0000313" key="13">
    <source>
        <dbReference type="EMBL" id="TDY04242.1"/>
    </source>
</evidence>
<sequence length="689" mass="74837">MQRSYSILSGMILGWSIIGGVQAESTSIIDVEADRHAGSGQMTQQSQSTEQAPPADGGEWLRALPGVGGVKMGAHGVDPVIRGQKQNQLNVLLDGAYVFGGCPNRMDPPSSYAGPATYDQLTVIRGVQSLLYGSGGSGGTVLFERTEPVFTEDKNYRVELGANYASNGDAKGAHADVATGGESGFVRAIVDTSSANSYEDGDGNKVRSGYDETGGVLDLGYRPDADSKLSLSLEASRGEDIEYAGANMDAPISDHDLIKLGYESRTGSGRFSGFDAELYSSAVEHVMDNYSLRTNNNMWMRVPSESDTTGGRIEGDLLLGKGLLTLGLDVMKNDRDATRYGGPAGNEPTMINSYMWPGVSIEQWGMVAEYAAELTPDKRYTAGLRIDQVDASASKADLEPAATWGDSPNTLYSDYYGKTATPSDETNVGALLRYEQDLADQPVTLFTGLSRTVRTADATERFMASDNMTASSIWVGNPDLEPEAHHQIDAGLDYQGERSRGSLTIYYDRVNDYILRDRARGQDGVLRSDLATVYRNVDAELYGVDLEGSHQWSNRWSSDLSIAYVRATNTTESRPIAQTPPLEGTLSLEYRKTDWRLGAELRAVAEQSRVEDDINTDSGLDAGQTAGFTVYNLYGTYRLNKQSKINFGVDNVTDKTYAEHLNKPSAFDTTVVQVNEPGRSYWAKVNVVF</sequence>
<evidence type="ECO:0000256" key="8">
    <source>
        <dbReference type="PROSITE-ProRule" id="PRU01360"/>
    </source>
</evidence>
<feature type="domain" description="TonB-dependent receptor plug" evidence="12">
    <location>
        <begin position="46"/>
        <end position="140"/>
    </location>
</feature>
<evidence type="ECO:0000313" key="14">
    <source>
        <dbReference type="Proteomes" id="UP000294914"/>
    </source>
</evidence>
<accession>A0A4R8IT73</accession>
<dbReference type="InterPro" id="IPR036942">
    <property type="entry name" value="Beta-barrel_TonB_sf"/>
</dbReference>
<evidence type="ECO:0000256" key="10">
    <source>
        <dbReference type="SAM" id="MobiDB-lite"/>
    </source>
</evidence>
<comment type="similarity">
    <text evidence="8 9">Belongs to the TonB-dependent receptor family.</text>
</comment>
<keyword evidence="3 8" id="KW-1134">Transmembrane beta strand</keyword>
<keyword evidence="7 8" id="KW-0998">Cell outer membrane</keyword>
<keyword evidence="13" id="KW-0675">Receptor</keyword>
<keyword evidence="2 8" id="KW-0813">Transport</keyword>
<dbReference type="InterPro" id="IPR012910">
    <property type="entry name" value="Plug_dom"/>
</dbReference>
<evidence type="ECO:0000256" key="2">
    <source>
        <dbReference type="ARBA" id="ARBA00022448"/>
    </source>
</evidence>
<dbReference type="GO" id="GO:0009279">
    <property type="term" value="C:cell outer membrane"/>
    <property type="evidence" value="ECO:0007669"/>
    <property type="project" value="UniProtKB-SubCell"/>
</dbReference>
<dbReference type="AlphaFoldDB" id="A0A4R8IT73"/>
<reference evidence="13 14" key="1">
    <citation type="submission" date="2019-03" db="EMBL/GenBank/DDBJ databases">
        <title>Genomic Encyclopedia of Type Strains, Phase IV (KMG-IV): sequencing the most valuable type-strain genomes for metagenomic binning, comparative biology and taxonomic classification.</title>
        <authorList>
            <person name="Goeker M."/>
        </authorList>
    </citation>
    <scope>NUCLEOTIDE SEQUENCE [LARGE SCALE GENOMIC DNA]</scope>
    <source>
        <strain evidence="13 14">DSM 16326</strain>
    </source>
</reference>
<dbReference type="GO" id="GO:0015344">
    <property type="term" value="F:siderophore uptake transmembrane transporter activity"/>
    <property type="evidence" value="ECO:0007669"/>
    <property type="project" value="TreeGrafter"/>
</dbReference>
<dbReference type="InterPro" id="IPR000531">
    <property type="entry name" value="Beta-barrel_TonB"/>
</dbReference>
<gene>
    <name evidence="13" type="ORF">EDC23_0615</name>
</gene>
<protein>
    <submittedName>
        <fullName evidence="13">Iron complex outermembrane receptor protein</fullName>
    </submittedName>
</protein>
<keyword evidence="6 8" id="KW-0472">Membrane</keyword>
<dbReference type="PANTHER" id="PTHR30069:SF49">
    <property type="entry name" value="OUTER MEMBRANE PROTEIN C"/>
    <property type="match status" value="1"/>
</dbReference>
<evidence type="ECO:0000256" key="3">
    <source>
        <dbReference type="ARBA" id="ARBA00022452"/>
    </source>
</evidence>
<dbReference type="Pfam" id="PF00593">
    <property type="entry name" value="TonB_dep_Rec_b-barrel"/>
    <property type="match status" value="1"/>
</dbReference>
<dbReference type="InterPro" id="IPR039426">
    <property type="entry name" value="TonB-dep_rcpt-like"/>
</dbReference>
<name>A0A4R8IT73_9GAMM</name>
<dbReference type="EMBL" id="SOQX01000001">
    <property type="protein sequence ID" value="TDY04242.1"/>
    <property type="molecule type" value="Genomic_DNA"/>
</dbReference>
<dbReference type="SUPFAM" id="SSF56935">
    <property type="entry name" value="Porins"/>
    <property type="match status" value="1"/>
</dbReference>
<evidence type="ECO:0000256" key="5">
    <source>
        <dbReference type="ARBA" id="ARBA00023077"/>
    </source>
</evidence>
<organism evidence="13 14">
    <name type="scientific">Thiohalophilus thiocyanatoxydans</name>
    <dbReference type="NCBI Taxonomy" id="381308"/>
    <lineage>
        <taxon>Bacteria</taxon>
        <taxon>Pseudomonadati</taxon>
        <taxon>Pseudomonadota</taxon>
        <taxon>Gammaproteobacteria</taxon>
        <taxon>Thiohalomonadales</taxon>
        <taxon>Thiohalophilaceae</taxon>
        <taxon>Thiohalophilus</taxon>
    </lineage>
</organism>
<keyword evidence="14" id="KW-1185">Reference proteome</keyword>
<proteinExistence type="inferred from homology"/>
<evidence type="ECO:0000256" key="1">
    <source>
        <dbReference type="ARBA" id="ARBA00004571"/>
    </source>
</evidence>
<comment type="caution">
    <text evidence="13">The sequence shown here is derived from an EMBL/GenBank/DDBJ whole genome shotgun (WGS) entry which is preliminary data.</text>
</comment>
<dbReference type="RefSeq" id="WP_134080982.1">
    <property type="nucleotide sequence ID" value="NZ_SOQX01000001.1"/>
</dbReference>
<dbReference type="PROSITE" id="PS52016">
    <property type="entry name" value="TONB_DEPENDENT_REC_3"/>
    <property type="match status" value="1"/>
</dbReference>
<feature type="region of interest" description="Disordered" evidence="10">
    <location>
        <begin position="36"/>
        <end position="59"/>
    </location>
</feature>
<dbReference type="InterPro" id="IPR010100">
    <property type="entry name" value="TonB-dep_Cu_rcpt"/>
</dbReference>
<dbReference type="InterPro" id="IPR037066">
    <property type="entry name" value="Plug_dom_sf"/>
</dbReference>
<evidence type="ECO:0000256" key="4">
    <source>
        <dbReference type="ARBA" id="ARBA00022692"/>
    </source>
</evidence>
<dbReference type="GO" id="GO:0044718">
    <property type="term" value="P:siderophore transmembrane transport"/>
    <property type="evidence" value="ECO:0007669"/>
    <property type="project" value="TreeGrafter"/>
</dbReference>
<dbReference type="OrthoDB" id="5332150at2"/>
<evidence type="ECO:0000256" key="7">
    <source>
        <dbReference type="ARBA" id="ARBA00023237"/>
    </source>
</evidence>
<dbReference type="Gene3D" id="2.40.170.20">
    <property type="entry name" value="TonB-dependent receptor, beta-barrel domain"/>
    <property type="match status" value="1"/>
</dbReference>